<organism evidence="1 2">
    <name type="scientific">Bauhinia variegata</name>
    <name type="common">Purple orchid tree</name>
    <name type="synonym">Phanera variegata</name>
    <dbReference type="NCBI Taxonomy" id="167791"/>
    <lineage>
        <taxon>Eukaryota</taxon>
        <taxon>Viridiplantae</taxon>
        <taxon>Streptophyta</taxon>
        <taxon>Embryophyta</taxon>
        <taxon>Tracheophyta</taxon>
        <taxon>Spermatophyta</taxon>
        <taxon>Magnoliopsida</taxon>
        <taxon>eudicotyledons</taxon>
        <taxon>Gunneridae</taxon>
        <taxon>Pentapetalae</taxon>
        <taxon>rosids</taxon>
        <taxon>fabids</taxon>
        <taxon>Fabales</taxon>
        <taxon>Fabaceae</taxon>
        <taxon>Cercidoideae</taxon>
        <taxon>Cercideae</taxon>
        <taxon>Bauhiniinae</taxon>
        <taxon>Bauhinia</taxon>
    </lineage>
</organism>
<evidence type="ECO:0000313" key="1">
    <source>
        <dbReference type="EMBL" id="KAI4328660.1"/>
    </source>
</evidence>
<gene>
    <name evidence="1" type="ORF">L6164_020996</name>
</gene>
<evidence type="ECO:0000313" key="2">
    <source>
        <dbReference type="Proteomes" id="UP000828941"/>
    </source>
</evidence>
<proteinExistence type="predicted"/>
<sequence>MASEKSKILVFGGTGYIGKYMVKASISLGHQTLVHSRPINHKTSPSKIKLCQEFISMGATLIHIVTAIKKVDIVISTLAYPQVLDQLKIIDAIKTAGNIKVVATRVSSDKPAPAPAQAQNEEVMFYNSEDPCQLPVPEIPEDDFRNRRG</sequence>
<accession>A0ACB9MWY3</accession>
<dbReference type="EMBL" id="CM039433">
    <property type="protein sequence ID" value="KAI4328660.1"/>
    <property type="molecule type" value="Genomic_DNA"/>
</dbReference>
<keyword evidence="2" id="KW-1185">Reference proteome</keyword>
<protein>
    <submittedName>
        <fullName evidence="1">Uncharacterized protein</fullName>
    </submittedName>
</protein>
<comment type="caution">
    <text evidence="1">The sequence shown here is derived from an EMBL/GenBank/DDBJ whole genome shotgun (WGS) entry which is preliminary data.</text>
</comment>
<name>A0ACB9MWY3_BAUVA</name>
<reference evidence="1 2" key="1">
    <citation type="journal article" date="2022" name="DNA Res.">
        <title>Chromosomal-level genome assembly of the orchid tree Bauhinia variegata (Leguminosae; Cercidoideae) supports the allotetraploid origin hypothesis of Bauhinia.</title>
        <authorList>
            <person name="Zhong Y."/>
            <person name="Chen Y."/>
            <person name="Zheng D."/>
            <person name="Pang J."/>
            <person name="Liu Y."/>
            <person name="Luo S."/>
            <person name="Meng S."/>
            <person name="Qian L."/>
            <person name="Wei D."/>
            <person name="Dai S."/>
            <person name="Zhou R."/>
        </authorList>
    </citation>
    <scope>NUCLEOTIDE SEQUENCE [LARGE SCALE GENOMIC DNA]</scope>
    <source>
        <strain evidence="1">BV-YZ2020</strain>
    </source>
</reference>
<dbReference type="Proteomes" id="UP000828941">
    <property type="component" value="Chromosome 8"/>
</dbReference>